<dbReference type="PROSITE" id="PS51192">
    <property type="entry name" value="HELICASE_ATP_BIND_1"/>
    <property type="match status" value="1"/>
</dbReference>
<comment type="similarity">
    <text evidence="1 15">Belongs to the helicase family. RecG subfamily.</text>
</comment>
<dbReference type="Proteomes" id="UP001205560">
    <property type="component" value="Unassembled WGS sequence"/>
</dbReference>
<keyword evidence="11" id="KW-0413">Isomerase</keyword>
<dbReference type="InterPro" id="IPR014001">
    <property type="entry name" value="Helicase_ATP-bd"/>
</dbReference>
<dbReference type="InterPro" id="IPR027417">
    <property type="entry name" value="P-loop_NTPase"/>
</dbReference>
<dbReference type="InterPro" id="IPR001650">
    <property type="entry name" value="Helicase_C-like"/>
</dbReference>
<sequence length="727" mass="80260">MPGALQYKLKRMRRTLYFTPAFMPATKDKAADQAPAKAAAKPKAKAATPVQKTIESKLARLGLRTDMDLVLHLPMRYEDETEIVPVREACLRGGHVSQVEGIVTKNEITYKPRKQLLVTLADDTSDIQLRFMNFYGSQVKQLAEGTRVRARGEVRHGFFGAEMVHPVYKIVNEGAPLPTSLTPVYPAGEGLSQTVLRRAIADAMKRVDWTDTVPRAVREKLSLAEFQPAVRLLHYPPPDVDENALIEKTHPAWTRVKFDELLAQQLSLKRAQQARREKGAPQLGTVGALSEAFLQALPFKLTNAQARVVEEISKDLREGYPMQRLLQGDVGSGKTVVAALAAAQAIDSGYQAALMAPTEILAEQHFRKIAAWMEPLGVKVAWLTGSLKKKEKQAASEMAETGAANLVIGTHALIQDSVQFAKLGLVLVDEQHRFGVGQRLTLRNKGSDGLVPHQLMMSATPIPRTLAMTYYADLEVSVIDELPPGRTPIVTRAIDQNRRDEVIERVHAAALEGRQVYWVCPLIEESEALQLQTATDTFETLAASLPDLVVGLVHGRMKPAEKQVIMDAFSAGHVHVLVATTVIEVGVDVPNASLMVIEHAERFGLSQLHQLRGRVGRGSAASVCLLLYQSPLGHVAKQRLMTMRETTDGFEIARRDLEIRGPGEFLGARQSGEAMLRFANLETDQWIVEQARDVAAWLLASDRPEAEAIVDAHLLRWLGGREEFLKV</sequence>
<keyword evidence="5 15" id="KW-0378">Hydrolase</keyword>
<keyword evidence="7 15" id="KW-0067">ATP-binding</keyword>
<evidence type="ECO:0000313" key="18">
    <source>
        <dbReference type="EMBL" id="MCS0592329.1"/>
    </source>
</evidence>
<dbReference type="CDD" id="cd18811">
    <property type="entry name" value="SF2_C_RecG"/>
    <property type="match status" value="1"/>
</dbReference>
<dbReference type="InterPro" id="IPR033454">
    <property type="entry name" value="RecG_wedge"/>
</dbReference>
<dbReference type="EC" id="5.6.2.4" evidence="13 15"/>
<dbReference type="InterPro" id="IPR012340">
    <property type="entry name" value="NA-bd_OB-fold"/>
</dbReference>
<dbReference type="Pfam" id="PF17191">
    <property type="entry name" value="RecG_wedge"/>
    <property type="match status" value="1"/>
</dbReference>
<dbReference type="InterPro" id="IPR047112">
    <property type="entry name" value="RecG/Mfd"/>
</dbReference>
<dbReference type="SUPFAM" id="SSF50249">
    <property type="entry name" value="Nucleic acid-binding proteins"/>
    <property type="match status" value="1"/>
</dbReference>
<dbReference type="Gene3D" id="3.40.50.300">
    <property type="entry name" value="P-loop containing nucleotide triphosphate hydrolases"/>
    <property type="match status" value="2"/>
</dbReference>
<dbReference type="GO" id="GO:0016787">
    <property type="term" value="F:hydrolase activity"/>
    <property type="evidence" value="ECO:0007669"/>
    <property type="project" value="UniProtKB-KW"/>
</dbReference>
<proteinExistence type="inferred from homology"/>
<evidence type="ECO:0000256" key="13">
    <source>
        <dbReference type="ARBA" id="ARBA00034808"/>
    </source>
</evidence>
<dbReference type="SUPFAM" id="SSF52540">
    <property type="entry name" value="P-loop containing nucleoside triphosphate hydrolases"/>
    <property type="match status" value="2"/>
</dbReference>
<comment type="function">
    <text evidence="15">Plays a critical role in recombination and DNA repair. Helps process Holliday junction intermediates to mature products by catalyzing branch migration. Has replication fork regression activity, unwinds stalled or blocked replication forks to make a HJ that can be resolved. Has a DNA unwinding activity characteristic of a DNA helicase with 3'-5' polarity.</text>
</comment>
<keyword evidence="4 15" id="KW-0227">DNA damage</keyword>
<evidence type="ECO:0000256" key="12">
    <source>
        <dbReference type="ARBA" id="ARBA00034617"/>
    </source>
</evidence>
<reference evidence="18 19" key="1">
    <citation type="submission" date="2022-08" db="EMBL/GenBank/DDBJ databases">
        <title>Reclassification of Massilia species as members of the genera Telluria, Duganella, Pseudoduganella, Mokoshia gen. nov. and Zemynaea gen. nov. using orthogonal and non-orthogonal genome-based approaches.</title>
        <authorList>
            <person name="Bowman J.P."/>
        </authorList>
    </citation>
    <scope>NUCLEOTIDE SEQUENCE [LARGE SCALE GENOMIC DNA]</scope>
    <source>
        <strain evidence="18 19">LMG 28164</strain>
    </source>
</reference>
<dbReference type="NCBIfam" id="NF008168">
    <property type="entry name" value="PRK10917.2-2"/>
    <property type="match status" value="1"/>
</dbReference>
<dbReference type="Pfam" id="PF00270">
    <property type="entry name" value="DEAD"/>
    <property type="match status" value="1"/>
</dbReference>
<evidence type="ECO:0000256" key="1">
    <source>
        <dbReference type="ARBA" id="ARBA00007504"/>
    </source>
</evidence>
<evidence type="ECO:0000256" key="2">
    <source>
        <dbReference type="ARBA" id="ARBA00017846"/>
    </source>
</evidence>
<keyword evidence="19" id="KW-1185">Reference proteome</keyword>
<dbReference type="Pfam" id="PF00271">
    <property type="entry name" value="Helicase_C"/>
    <property type="match status" value="1"/>
</dbReference>
<dbReference type="InterPro" id="IPR011545">
    <property type="entry name" value="DEAD/DEAH_box_helicase_dom"/>
</dbReference>
<feature type="domain" description="Helicase C-terminal" evidence="17">
    <location>
        <begin position="512"/>
        <end position="658"/>
    </location>
</feature>
<evidence type="ECO:0000259" key="17">
    <source>
        <dbReference type="PROSITE" id="PS51194"/>
    </source>
</evidence>
<keyword evidence="8" id="KW-0238">DNA-binding</keyword>
<dbReference type="InterPro" id="IPR004609">
    <property type="entry name" value="ATP-dep_DNA_helicase_RecG"/>
</dbReference>
<evidence type="ECO:0000256" key="14">
    <source>
        <dbReference type="ARBA" id="ARBA00048988"/>
    </source>
</evidence>
<dbReference type="CDD" id="cd17992">
    <property type="entry name" value="DEXHc_RecG"/>
    <property type="match status" value="1"/>
</dbReference>
<dbReference type="CDD" id="cd04488">
    <property type="entry name" value="RecG_wedge_OBF"/>
    <property type="match status" value="1"/>
</dbReference>
<organism evidence="18 19">
    <name type="scientific">Massilia norwichensis</name>
    <dbReference type="NCBI Taxonomy" id="1442366"/>
    <lineage>
        <taxon>Bacteria</taxon>
        <taxon>Pseudomonadati</taxon>
        <taxon>Pseudomonadota</taxon>
        <taxon>Betaproteobacteria</taxon>
        <taxon>Burkholderiales</taxon>
        <taxon>Oxalobacteraceae</taxon>
        <taxon>Telluria group</taxon>
        <taxon>Massilia</taxon>
    </lineage>
</organism>
<dbReference type="NCBIfam" id="TIGR00643">
    <property type="entry name" value="recG"/>
    <property type="match status" value="1"/>
</dbReference>
<evidence type="ECO:0000256" key="3">
    <source>
        <dbReference type="ARBA" id="ARBA00022741"/>
    </source>
</evidence>
<dbReference type="PANTHER" id="PTHR47964">
    <property type="entry name" value="ATP-DEPENDENT DNA HELICASE HOMOLOG RECG, CHLOROPLASTIC"/>
    <property type="match status" value="1"/>
</dbReference>
<keyword evidence="6 15" id="KW-0347">Helicase</keyword>
<evidence type="ECO:0000256" key="10">
    <source>
        <dbReference type="ARBA" id="ARBA00023204"/>
    </source>
</evidence>
<evidence type="ECO:0000259" key="16">
    <source>
        <dbReference type="PROSITE" id="PS51192"/>
    </source>
</evidence>
<accession>A0ABT2ADP4</accession>
<evidence type="ECO:0000256" key="6">
    <source>
        <dbReference type="ARBA" id="ARBA00022806"/>
    </source>
</evidence>
<evidence type="ECO:0000256" key="11">
    <source>
        <dbReference type="ARBA" id="ARBA00023235"/>
    </source>
</evidence>
<evidence type="ECO:0000256" key="5">
    <source>
        <dbReference type="ARBA" id="ARBA00022801"/>
    </source>
</evidence>
<evidence type="ECO:0000256" key="8">
    <source>
        <dbReference type="ARBA" id="ARBA00023125"/>
    </source>
</evidence>
<dbReference type="SMART" id="SM00487">
    <property type="entry name" value="DEXDc"/>
    <property type="match status" value="1"/>
</dbReference>
<evidence type="ECO:0000256" key="9">
    <source>
        <dbReference type="ARBA" id="ARBA00023172"/>
    </source>
</evidence>
<dbReference type="NCBIfam" id="NF008165">
    <property type="entry name" value="PRK10917.1-3"/>
    <property type="match status" value="1"/>
</dbReference>
<gene>
    <name evidence="18" type="primary">recG</name>
    <name evidence="18" type="ORF">NX782_24405</name>
</gene>
<dbReference type="NCBIfam" id="NF008166">
    <property type="entry name" value="PRK10917.1-4"/>
    <property type="match status" value="1"/>
</dbReference>
<evidence type="ECO:0000256" key="7">
    <source>
        <dbReference type="ARBA" id="ARBA00022840"/>
    </source>
</evidence>
<dbReference type="PANTHER" id="PTHR47964:SF1">
    <property type="entry name" value="ATP-DEPENDENT DNA HELICASE HOMOLOG RECG, CHLOROPLASTIC"/>
    <property type="match status" value="1"/>
</dbReference>
<protein>
    <recommendedName>
        <fullName evidence="2 15">ATP-dependent DNA helicase RecG</fullName>
        <ecNumber evidence="13 15">5.6.2.4</ecNumber>
    </recommendedName>
</protein>
<comment type="caution">
    <text evidence="18">The sequence shown here is derived from an EMBL/GenBank/DDBJ whole genome shotgun (WGS) entry which is preliminary data.</text>
</comment>
<evidence type="ECO:0000256" key="15">
    <source>
        <dbReference type="RuleBase" id="RU363016"/>
    </source>
</evidence>
<evidence type="ECO:0000313" key="19">
    <source>
        <dbReference type="Proteomes" id="UP001205560"/>
    </source>
</evidence>
<dbReference type="SMART" id="SM00490">
    <property type="entry name" value="HELICc"/>
    <property type="match status" value="1"/>
</dbReference>
<dbReference type="EMBL" id="JANUGX010000041">
    <property type="protein sequence ID" value="MCS0592329.1"/>
    <property type="molecule type" value="Genomic_DNA"/>
</dbReference>
<name>A0ABT2ADP4_9BURK</name>
<dbReference type="InterPro" id="IPR045562">
    <property type="entry name" value="RecG_dom3_C"/>
</dbReference>
<dbReference type="GO" id="GO:0003678">
    <property type="term" value="F:DNA helicase activity"/>
    <property type="evidence" value="ECO:0007669"/>
    <property type="project" value="UniProtKB-EC"/>
</dbReference>
<feature type="domain" description="Helicase ATP-binding" evidence="16">
    <location>
        <begin position="315"/>
        <end position="479"/>
    </location>
</feature>
<keyword evidence="9 15" id="KW-0233">DNA recombination</keyword>
<keyword evidence="10 15" id="KW-0234">DNA repair</keyword>
<dbReference type="NCBIfam" id="NF008163">
    <property type="entry name" value="PRK10917.1-1"/>
    <property type="match status" value="1"/>
</dbReference>
<comment type="catalytic activity">
    <reaction evidence="12 15">
        <text>Couples ATP hydrolysis with the unwinding of duplex DNA by translocating in the 3'-5' direction.</text>
        <dbReference type="EC" id="5.6.2.4"/>
    </reaction>
</comment>
<keyword evidence="3 15" id="KW-0547">Nucleotide-binding</keyword>
<evidence type="ECO:0000256" key="4">
    <source>
        <dbReference type="ARBA" id="ARBA00022763"/>
    </source>
</evidence>
<comment type="catalytic activity">
    <reaction evidence="14 15">
        <text>ATP + H2O = ADP + phosphate + H(+)</text>
        <dbReference type="Rhea" id="RHEA:13065"/>
        <dbReference type="ChEBI" id="CHEBI:15377"/>
        <dbReference type="ChEBI" id="CHEBI:15378"/>
        <dbReference type="ChEBI" id="CHEBI:30616"/>
        <dbReference type="ChEBI" id="CHEBI:43474"/>
        <dbReference type="ChEBI" id="CHEBI:456216"/>
        <dbReference type="EC" id="5.6.2.4"/>
    </reaction>
</comment>
<dbReference type="Pfam" id="PF19833">
    <property type="entry name" value="RecG_dom3_C"/>
    <property type="match status" value="1"/>
</dbReference>
<dbReference type="PROSITE" id="PS51194">
    <property type="entry name" value="HELICASE_CTER"/>
    <property type="match status" value="1"/>
</dbReference>